<accession>A0ABN9UAV0</accession>
<feature type="compositionally biased region" description="Basic and acidic residues" evidence="1">
    <location>
        <begin position="24"/>
        <end position="43"/>
    </location>
</feature>
<protein>
    <recommendedName>
        <fullName evidence="4">Peptidylprolyl isomerase</fullName>
    </recommendedName>
</protein>
<feature type="region of interest" description="Disordered" evidence="1">
    <location>
        <begin position="333"/>
        <end position="356"/>
    </location>
</feature>
<proteinExistence type="predicted"/>
<organism evidence="2 3">
    <name type="scientific">Prorocentrum cordatum</name>
    <dbReference type="NCBI Taxonomy" id="2364126"/>
    <lineage>
        <taxon>Eukaryota</taxon>
        <taxon>Sar</taxon>
        <taxon>Alveolata</taxon>
        <taxon>Dinophyceae</taxon>
        <taxon>Prorocentrales</taxon>
        <taxon>Prorocentraceae</taxon>
        <taxon>Prorocentrum</taxon>
    </lineage>
</organism>
<dbReference type="PANTHER" id="PTHR46512">
    <property type="entry name" value="PEPTIDYLPROLYL ISOMERASE"/>
    <property type="match status" value="1"/>
</dbReference>
<name>A0ABN9UAV0_9DINO</name>
<dbReference type="EMBL" id="CAUYUJ010015632">
    <property type="protein sequence ID" value="CAK0856418.1"/>
    <property type="molecule type" value="Genomic_DNA"/>
</dbReference>
<dbReference type="Proteomes" id="UP001189429">
    <property type="component" value="Unassembled WGS sequence"/>
</dbReference>
<dbReference type="InterPro" id="IPR050754">
    <property type="entry name" value="FKBP4/5/8-like"/>
</dbReference>
<feature type="region of interest" description="Disordered" evidence="1">
    <location>
        <begin position="1"/>
        <end position="59"/>
    </location>
</feature>
<evidence type="ECO:0000313" key="2">
    <source>
        <dbReference type="EMBL" id="CAK0856418.1"/>
    </source>
</evidence>
<keyword evidence="3" id="KW-1185">Reference proteome</keyword>
<evidence type="ECO:0000313" key="3">
    <source>
        <dbReference type="Proteomes" id="UP001189429"/>
    </source>
</evidence>
<feature type="region of interest" description="Disordered" evidence="1">
    <location>
        <begin position="74"/>
        <end position="99"/>
    </location>
</feature>
<gene>
    <name evidence="2" type="ORF">PCOR1329_LOCUS46814</name>
</gene>
<comment type="caution">
    <text evidence="2">The sequence shown here is derived from an EMBL/GenBank/DDBJ whole genome shotgun (WGS) entry which is preliminary data.</text>
</comment>
<reference evidence="2" key="1">
    <citation type="submission" date="2023-10" db="EMBL/GenBank/DDBJ databases">
        <authorList>
            <person name="Chen Y."/>
            <person name="Shah S."/>
            <person name="Dougan E. K."/>
            <person name="Thang M."/>
            <person name="Chan C."/>
        </authorList>
    </citation>
    <scope>NUCLEOTIDE SEQUENCE [LARGE SCALE GENOMIC DNA]</scope>
</reference>
<evidence type="ECO:0000256" key="1">
    <source>
        <dbReference type="SAM" id="MobiDB-lite"/>
    </source>
</evidence>
<dbReference type="InterPro" id="IPR011990">
    <property type="entry name" value="TPR-like_helical_dom_sf"/>
</dbReference>
<sequence length="398" mass="44981">MPDMPTPGVTQAPAYMPPGAYPGDRTKLAKDYAERTKYREDAGVSRPLPPAGSKPGADGVVKKFVRQVDDIRAPARPSEGQSITFRTVEGGGEQREDMASPELPWALEAVVRNMKVGDVMEVVARGEHAFADCETVDPDGERRWPHFELLAISGVGKTKFSMKTDERIALANAFRLRGNDMFKAGRHLRAMDYYERGSSLMDVLEAESMGMPNGWKDKDAEKANKQIWACQKLLLLNWALILMKYDRWEDAERKLTEVLMDVDKLNVKALFRRGICNYHLGRQEQARTDLDRAAEMNTRLRGVVDWWLVKVEALQRKVDRQHAPLAKKVVKDLEGAKDSRSVNPPTEQTPTPTPHDRMMMELMGQEAENDESEDLELFCAQRSAIYNKFMARPSAAEE</sequence>
<dbReference type="Gene3D" id="1.25.40.10">
    <property type="entry name" value="Tetratricopeptide repeat domain"/>
    <property type="match status" value="1"/>
</dbReference>
<evidence type="ECO:0008006" key="4">
    <source>
        <dbReference type="Google" id="ProtNLM"/>
    </source>
</evidence>
<dbReference type="SUPFAM" id="SSF48452">
    <property type="entry name" value="TPR-like"/>
    <property type="match status" value="1"/>
</dbReference>